<evidence type="ECO:0000313" key="4">
    <source>
        <dbReference type="EMBL" id="OAE23097.1"/>
    </source>
</evidence>
<evidence type="ECO:0000313" key="5">
    <source>
        <dbReference type="Proteomes" id="UP000077202"/>
    </source>
</evidence>
<protein>
    <recommendedName>
        <fullName evidence="3">SWIM-type domain-containing protein</fullName>
    </recommendedName>
</protein>
<dbReference type="InterPro" id="IPR007527">
    <property type="entry name" value="Znf_SWIM"/>
</dbReference>
<comment type="caution">
    <text evidence="4">The sequence shown here is derived from an EMBL/GenBank/DDBJ whole genome shotgun (WGS) entry which is preliminary data.</text>
</comment>
<sequence length="369" mass="42219">MLFGSMLPFFLYNIRRKAMGLVVNWRKEEVAISSVWAAENKMKYAQVAFPDSLKPKFAEVICPKSTTKYTVRDCYSMLPSCDCSWAVKGNICKHQCKALMCKGHQGGSIIQQHGTWAGSQYEGLISNTDVQLLSENTHLSVEYDSELQAEENPMLESTFNQRNVCVEKSREAWMQIEKMASQSDSIAHNTLAVMNRSLHDLRVQEQCQLESGKDRITNADMFIRPSGLTLRRRLGIVDKYHGAKRSHSILKNYLKKKRCLIETRNSLDLNVPLEDVHGDSDSYLDITNDSPALQNVISEFSDVICDNILLPDVIPEVQGRKRETIREELFRRSTQLRGKRKSRKPQTDMNRISLPTSRFSLPKRLGREL</sequence>
<keyword evidence="1" id="KW-0863">Zinc-finger</keyword>
<evidence type="ECO:0000256" key="1">
    <source>
        <dbReference type="PROSITE-ProRule" id="PRU00325"/>
    </source>
</evidence>
<feature type="domain" description="SWIM-type" evidence="3">
    <location>
        <begin position="69"/>
        <end position="103"/>
    </location>
</feature>
<gene>
    <name evidence="4" type="ORF">AXG93_2930s1000</name>
</gene>
<accession>A0A176VR06</accession>
<dbReference type="AlphaFoldDB" id="A0A176VR06"/>
<dbReference type="PROSITE" id="PS50966">
    <property type="entry name" value="ZF_SWIM"/>
    <property type="match status" value="1"/>
</dbReference>
<dbReference type="GO" id="GO:0008270">
    <property type="term" value="F:zinc ion binding"/>
    <property type="evidence" value="ECO:0007669"/>
    <property type="project" value="UniProtKB-KW"/>
</dbReference>
<keyword evidence="1" id="KW-0479">Metal-binding</keyword>
<evidence type="ECO:0000256" key="2">
    <source>
        <dbReference type="SAM" id="MobiDB-lite"/>
    </source>
</evidence>
<name>A0A176VR06_MARPO</name>
<evidence type="ECO:0000259" key="3">
    <source>
        <dbReference type="PROSITE" id="PS50966"/>
    </source>
</evidence>
<organism evidence="4 5">
    <name type="scientific">Marchantia polymorpha subsp. ruderalis</name>
    <dbReference type="NCBI Taxonomy" id="1480154"/>
    <lineage>
        <taxon>Eukaryota</taxon>
        <taxon>Viridiplantae</taxon>
        <taxon>Streptophyta</taxon>
        <taxon>Embryophyta</taxon>
        <taxon>Marchantiophyta</taxon>
        <taxon>Marchantiopsida</taxon>
        <taxon>Marchantiidae</taxon>
        <taxon>Marchantiales</taxon>
        <taxon>Marchantiaceae</taxon>
        <taxon>Marchantia</taxon>
    </lineage>
</organism>
<keyword evidence="1" id="KW-0862">Zinc</keyword>
<dbReference type="Proteomes" id="UP000077202">
    <property type="component" value="Unassembled WGS sequence"/>
</dbReference>
<keyword evidence="5" id="KW-1185">Reference proteome</keyword>
<feature type="region of interest" description="Disordered" evidence="2">
    <location>
        <begin position="334"/>
        <end position="355"/>
    </location>
</feature>
<reference evidence="4" key="1">
    <citation type="submission" date="2016-03" db="EMBL/GenBank/DDBJ databases">
        <title>Mechanisms controlling the formation of the plant cell surface in tip-growing cells are functionally conserved among land plants.</title>
        <authorList>
            <person name="Honkanen S."/>
            <person name="Jones V.A."/>
            <person name="Morieri G."/>
            <person name="Champion C."/>
            <person name="Hetherington A.J."/>
            <person name="Kelly S."/>
            <person name="Saint-Marcoux D."/>
            <person name="Proust H."/>
            <person name="Prescott H."/>
            <person name="Dolan L."/>
        </authorList>
    </citation>
    <scope>NUCLEOTIDE SEQUENCE [LARGE SCALE GENOMIC DNA]</scope>
    <source>
        <tissue evidence="4">Whole gametophyte</tissue>
    </source>
</reference>
<proteinExistence type="predicted"/>
<dbReference type="EMBL" id="LVLJ01002937">
    <property type="protein sequence ID" value="OAE23097.1"/>
    <property type="molecule type" value="Genomic_DNA"/>
</dbReference>